<gene>
    <name evidence="1" type="ORF">D7V78_20445</name>
</gene>
<sequence>EEVSPKKSKAVLIRRLRDYDRWFGHEFVDK</sequence>
<proteinExistence type="predicted"/>
<feature type="non-terminal residue" evidence="1">
    <location>
        <position position="1"/>
    </location>
</feature>
<organism evidence="1 2">
    <name type="scientific">Parabacteroides distasonis</name>
    <dbReference type="NCBI Taxonomy" id="823"/>
    <lineage>
        <taxon>Bacteria</taxon>
        <taxon>Pseudomonadati</taxon>
        <taxon>Bacteroidota</taxon>
        <taxon>Bacteroidia</taxon>
        <taxon>Bacteroidales</taxon>
        <taxon>Tannerellaceae</taxon>
        <taxon>Parabacteroides</taxon>
    </lineage>
</organism>
<protein>
    <submittedName>
        <fullName evidence="1">Transcriptional regulator</fullName>
    </submittedName>
</protein>
<evidence type="ECO:0000313" key="2">
    <source>
        <dbReference type="Proteomes" id="UP000278164"/>
    </source>
</evidence>
<dbReference type="EMBL" id="RAYI01000213">
    <property type="protein sequence ID" value="RLT71596.1"/>
    <property type="molecule type" value="Genomic_DNA"/>
</dbReference>
<dbReference type="AlphaFoldDB" id="A0A3L7ZID2"/>
<reference evidence="1 2" key="1">
    <citation type="submission" date="2018-09" db="EMBL/GenBank/DDBJ databases">
        <title>Murine metabolic-syndrome-specific gut microbial biobank.</title>
        <authorList>
            <person name="Liu C."/>
        </authorList>
    </citation>
    <scope>NUCLEOTIDE SEQUENCE [LARGE SCALE GENOMIC DNA]</scope>
    <source>
        <strain evidence="1 2">8-P5</strain>
    </source>
</reference>
<name>A0A3L7ZID2_PARDI</name>
<comment type="caution">
    <text evidence="1">The sequence shown here is derived from an EMBL/GenBank/DDBJ whole genome shotgun (WGS) entry which is preliminary data.</text>
</comment>
<evidence type="ECO:0000313" key="1">
    <source>
        <dbReference type="EMBL" id="RLT71596.1"/>
    </source>
</evidence>
<accession>A0A3L7ZID2</accession>
<dbReference type="Proteomes" id="UP000278164">
    <property type="component" value="Unassembled WGS sequence"/>
</dbReference>